<keyword evidence="1" id="KW-0812">Transmembrane</keyword>
<reference evidence="2 3" key="1">
    <citation type="submission" date="2015-01" db="EMBL/GenBank/DDBJ databases">
        <title>The Genome Sequence of Exophiala xenobiotica CBS118157.</title>
        <authorList>
            <consortium name="The Broad Institute Genomics Platform"/>
            <person name="Cuomo C."/>
            <person name="de Hoog S."/>
            <person name="Gorbushina A."/>
            <person name="Stielow B."/>
            <person name="Teixiera M."/>
            <person name="Abouelleil A."/>
            <person name="Chapman S.B."/>
            <person name="Priest M."/>
            <person name="Young S.K."/>
            <person name="Wortman J."/>
            <person name="Nusbaum C."/>
            <person name="Birren B."/>
        </authorList>
    </citation>
    <scope>NUCLEOTIDE SEQUENCE [LARGE SCALE GENOMIC DNA]</scope>
    <source>
        <strain evidence="2 3">CBS 118157</strain>
    </source>
</reference>
<dbReference type="EMBL" id="KN847317">
    <property type="protein sequence ID" value="KIW60616.1"/>
    <property type="molecule type" value="Genomic_DNA"/>
</dbReference>
<dbReference type="AlphaFoldDB" id="A0A0D2C6U8"/>
<dbReference type="GeneID" id="25322728"/>
<keyword evidence="1" id="KW-1133">Transmembrane helix</keyword>
<sequence length="191" mass="21712">MMGSSEGESSLLQRNHMIDDYHKFLYTASLATLVVAPILIVVPPRKLDFYTFSLSGAFVVSANYQLKERTGSGLLGHVPTPFGMPKRAREIQAAQAQAREQQRRLLEEPGKPVELKKGSLLEEKAKEIWMGGETEGWKERRLREEQEKISQGEGYGSMIMDQIWEVWTWGEKKGEELKKKDEAVLEGEKKS</sequence>
<evidence type="ECO:0000313" key="2">
    <source>
        <dbReference type="EMBL" id="KIW60616.1"/>
    </source>
</evidence>
<accession>A0A0D2C6U8</accession>
<evidence type="ECO:0000256" key="1">
    <source>
        <dbReference type="SAM" id="Phobius"/>
    </source>
</evidence>
<dbReference type="OrthoDB" id="5411041at2759"/>
<organism evidence="2 3">
    <name type="scientific">Exophiala xenobiotica</name>
    <dbReference type="NCBI Taxonomy" id="348802"/>
    <lineage>
        <taxon>Eukaryota</taxon>
        <taxon>Fungi</taxon>
        <taxon>Dikarya</taxon>
        <taxon>Ascomycota</taxon>
        <taxon>Pezizomycotina</taxon>
        <taxon>Eurotiomycetes</taxon>
        <taxon>Chaetothyriomycetidae</taxon>
        <taxon>Chaetothyriales</taxon>
        <taxon>Herpotrichiellaceae</taxon>
        <taxon>Exophiala</taxon>
    </lineage>
</organism>
<proteinExistence type="predicted"/>
<dbReference type="RefSeq" id="XP_013321200.1">
    <property type="nucleotide sequence ID" value="XM_013465746.1"/>
</dbReference>
<dbReference type="HOGENOM" id="CLU_090064_1_0_1"/>
<name>A0A0D2C6U8_9EURO</name>
<feature type="transmembrane region" description="Helical" evidence="1">
    <location>
        <begin position="24"/>
        <end position="43"/>
    </location>
</feature>
<dbReference type="Proteomes" id="UP000054342">
    <property type="component" value="Unassembled WGS sequence"/>
</dbReference>
<gene>
    <name evidence="2" type="ORF">PV05_00820</name>
</gene>
<keyword evidence="1" id="KW-0472">Membrane</keyword>
<protein>
    <submittedName>
        <fullName evidence="2">Uncharacterized protein</fullName>
    </submittedName>
</protein>
<keyword evidence="3" id="KW-1185">Reference proteome</keyword>
<evidence type="ECO:0000313" key="3">
    <source>
        <dbReference type="Proteomes" id="UP000054342"/>
    </source>
</evidence>